<keyword evidence="1" id="KW-0472">Membrane</keyword>
<feature type="transmembrane region" description="Helical" evidence="1">
    <location>
        <begin position="81"/>
        <end position="100"/>
    </location>
</feature>
<reference evidence="2 3" key="1">
    <citation type="submission" date="2020-01" db="EMBL/GenBank/DDBJ databases">
        <title>Herbidospora sp. NEAU-GS84 nov., a novel actinomycete isolated from soil.</title>
        <authorList>
            <person name="Han L."/>
        </authorList>
    </citation>
    <scope>NUCLEOTIDE SEQUENCE [LARGE SCALE GENOMIC DNA]</scope>
    <source>
        <strain evidence="2 3">NEAU-GS84</strain>
    </source>
</reference>
<accession>A0A7C9MXC5</accession>
<evidence type="ECO:0000313" key="2">
    <source>
        <dbReference type="EMBL" id="NAS23011.1"/>
    </source>
</evidence>
<dbReference type="Proteomes" id="UP000479526">
    <property type="component" value="Unassembled WGS sequence"/>
</dbReference>
<dbReference type="EMBL" id="WXEW01000004">
    <property type="protein sequence ID" value="NAS23011.1"/>
    <property type="molecule type" value="Genomic_DNA"/>
</dbReference>
<dbReference type="AlphaFoldDB" id="A0A7C9MXC5"/>
<gene>
    <name evidence="2" type="ORF">GT755_15080</name>
</gene>
<keyword evidence="3" id="KW-1185">Reference proteome</keyword>
<comment type="caution">
    <text evidence="2">The sequence shown here is derived from an EMBL/GenBank/DDBJ whole genome shotgun (WGS) entry which is preliminary data.</text>
</comment>
<keyword evidence="1" id="KW-1133">Transmembrane helix</keyword>
<evidence type="ECO:0000256" key="1">
    <source>
        <dbReference type="SAM" id="Phobius"/>
    </source>
</evidence>
<proteinExistence type="predicted"/>
<evidence type="ECO:0000313" key="3">
    <source>
        <dbReference type="Proteomes" id="UP000479526"/>
    </source>
</evidence>
<dbReference type="RefSeq" id="WP_161480338.1">
    <property type="nucleotide sequence ID" value="NZ_WXEW01000004.1"/>
</dbReference>
<protein>
    <submittedName>
        <fullName evidence="2">Uncharacterized protein</fullName>
    </submittedName>
</protein>
<organism evidence="2 3">
    <name type="scientific">Herbidospora solisilvae</name>
    <dbReference type="NCBI Taxonomy" id="2696284"/>
    <lineage>
        <taxon>Bacteria</taxon>
        <taxon>Bacillati</taxon>
        <taxon>Actinomycetota</taxon>
        <taxon>Actinomycetes</taxon>
        <taxon>Streptosporangiales</taxon>
        <taxon>Streptosporangiaceae</taxon>
        <taxon>Herbidospora</taxon>
    </lineage>
</organism>
<keyword evidence="1" id="KW-0812">Transmembrane</keyword>
<name>A0A7C9MXC5_9ACTN</name>
<sequence length="462" mass="49233">MRRRSSLYLTLASVISAGSLLHRPARSDVRIWAFPGFGNCLGGDLHFAIMRHLSQLDEPAWTGGAPGLLGLGVLGAGLIEVLVHSGLALVMLAAVVLAAGGGSRPARVAVRIMGWWLVIGHGLRFALLALDVASAPACFETAWLGWDGVRALGPSDALGVLNGCLLLAAARRRPGAAARLLSRPRVRRGFVRLTAAGLIASLVQTDGHRGAVAAHDCAALTYGDDIAVGEAAYLCGMRGGGRFAGIPDRDLVAYGRAACARYPLRAESVYDLAPICPLAHRDATALILSETVTYDLADAASEVFCDLNRHRPLIRPAHVASDLTWTDYGAIESWEPDVAEESAGDPPEGPLIAAAPGVLALNVDPDFDVCLTAEVYPRRPPLETKGWEQVVEVGYRSSTGHLELNDPIGGGHGLKVPGLRRGDYRIRAHFRPTDGYQPQLLLLMIFPGKGGHRREFPVGRHR</sequence>